<dbReference type="Pfam" id="PF18758">
    <property type="entry name" value="KDZ"/>
    <property type="match status" value="1"/>
</dbReference>
<protein>
    <submittedName>
        <fullName evidence="2">Uncharacterized protein</fullName>
    </submittedName>
</protein>
<dbReference type="AlphaFoldDB" id="A0A9P6ZUU3"/>
<evidence type="ECO:0000313" key="3">
    <source>
        <dbReference type="Proteomes" id="UP000714275"/>
    </source>
</evidence>
<dbReference type="InterPro" id="IPR040521">
    <property type="entry name" value="KDZ"/>
</dbReference>
<gene>
    <name evidence="2" type="ORF">EV702DRAFT_1045924</name>
</gene>
<reference evidence="2" key="1">
    <citation type="journal article" date="2020" name="New Phytol.">
        <title>Comparative genomics reveals dynamic genome evolution in host specialist ectomycorrhizal fungi.</title>
        <authorList>
            <person name="Lofgren L.A."/>
            <person name="Nguyen N.H."/>
            <person name="Vilgalys R."/>
            <person name="Ruytinx J."/>
            <person name="Liao H.L."/>
            <person name="Branco S."/>
            <person name="Kuo A."/>
            <person name="LaButti K."/>
            <person name="Lipzen A."/>
            <person name="Andreopoulos W."/>
            <person name="Pangilinan J."/>
            <person name="Riley R."/>
            <person name="Hundley H."/>
            <person name="Na H."/>
            <person name="Barry K."/>
            <person name="Grigoriev I.V."/>
            <person name="Stajich J.E."/>
            <person name="Kennedy P.G."/>
        </authorList>
    </citation>
    <scope>NUCLEOTIDE SEQUENCE</scope>
    <source>
        <strain evidence="2">DOB743</strain>
    </source>
</reference>
<dbReference type="OrthoDB" id="2653647at2759"/>
<evidence type="ECO:0000256" key="1">
    <source>
        <dbReference type="SAM" id="MobiDB-lite"/>
    </source>
</evidence>
<keyword evidence="3" id="KW-1185">Reference proteome</keyword>
<accession>A0A9P6ZUU3</accession>
<feature type="region of interest" description="Disordered" evidence="1">
    <location>
        <begin position="920"/>
        <end position="957"/>
    </location>
</feature>
<sequence length="984" mass="111586">MHLERLLTLWKNHAATTTRAVNQANASRHKLESTGIGGVACARHGCFVPHSMVDFQKGERQATQMNMDYALCEASQHNMEGITRAITFYDINCQYNKHLRVRVDQSRFLEMAPELTIIPGIRLWHVHGHQDSCYVRYASNSIEGIGRIDGEIMETLWAHLNLISPAARGMSSPHRKECLDYQMNDSNFCKMIRMKRTLCRKYKLARNGIAESGKTFDRLDEAAPAHSKMEWLARERIAQSSRLNDPAAMDEYEINIKKAPSKKEIELRLLEESNARNAAPSRRSVATWISTGLAIEEAQIALLIEMMNLTDLNIDILDDLDDDPAEFTETSDTWTNSPELTVIPLPSNLGVDRCRRCMAEDLIPLEMSLREGQANDALHNLRIHLCNKAILFRTTVRQAKSQALKTRAWSQVTSVQQAVSLHASIYTKTRKQMMKLEPGQEQLQKYKPLLREQLKISTAVGDPNARGQRNESLAWFWSVEVDLGGPDQSWNEEFYRVHWLQAKALWDRWREELILVKLEMDWTHNFFLWKATQWGDRMQESLDKRLPGHACYSGRQSQMYSLLAQDAQAAFQDVQNRHTPVLVMSATPASTSGTPNPENHYQPLKLSLATISCTLAMAASRVRACISQYQTEAANSVLSSDQVEYFKAGLKWEMNTFVTPVLQYSAAHNIVSVVPVPVAHILKLYPMLTWNTVPDDVFSSHLRAFADEACPGHASRIVSQYHGVEDDTLVLPEKLKNPLNAPPTGLRWMKSRMESLLEEQDEGIQDKMAESRTPESRVPNFGIRDSVVCSEYQALGLQSPKPESWDLGVRDSIFRTKYQGPSYEPRTLDFGTRDSGVRDSIFRTKYQAPSYEPRTPNPELWSSGLRRPGLNIQVKVLNSELRAPNPELRSSGLGTWDSELDTFMSAYIYSGQSIELRVTNPEPRTSELGTRASGTQYSGQYRAPSYEPQPQTSELRTRYSERSIEFRVTSPEPPLSTIMGVGVL</sequence>
<evidence type="ECO:0000313" key="2">
    <source>
        <dbReference type="EMBL" id="KAG1776916.1"/>
    </source>
</evidence>
<organism evidence="2 3">
    <name type="scientific">Suillus placidus</name>
    <dbReference type="NCBI Taxonomy" id="48579"/>
    <lineage>
        <taxon>Eukaryota</taxon>
        <taxon>Fungi</taxon>
        <taxon>Dikarya</taxon>
        <taxon>Basidiomycota</taxon>
        <taxon>Agaricomycotina</taxon>
        <taxon>Agaricomycetes</taxon>
        <taxon>Agaricomycetidae</taxon>
        <taxon>Boletales</taxon>
        <taxon>Suillineae</taxon>
        <taxon>Suillaceae</taxon>
        <taxon>Suillus</taxon>
    </lineage>
</organism>
<comment type="caution">
    <text evidence="2">The sequence shown here is derived from an EMBL/GenBank/DDBJ whole genome shotgun (WGS) entry which is preliminary data.</text>
</comment>
<proteinExistence type="predicted"/>
<dbReference type="Proteomes" id="UP000714275">
    <property type="component" value="Unassembled WGS sequence"/>
</dbReference>
<dbReference type="EMBL" id="JABBWD010000024">
    <property type="protein sequence ID" value="KAG1776916.1"/>
    <property type="molecule type" value="Genomic_DNA"/>
</dbReference>
<name>A0A9P6ZUU3_9AGAM</name>